<dbReference type="PANTHER" id="PTHR43261:SF1">
    <property type="entry name" value="RIBOSOME-RELEASING FACTOR 2, MITOCHONDRIAL"/>
    <property type="match status" value="1"/>
</dbReference>
<dbReference type="SUPFAM" id="SSF54211">
    <property type="entry name" value="Ribosomal protein S5 domain 2-like"/>
    <property type="match status" value="1"/>
</dbReference>
<keyword evidence="1" id="KW-0547">Nucleotide-binding</keyword>
<dbReference type="Pfam" id="PF03764">
    <property type="entry name" value="EFG_IV"/>
    <property type="match status" value="1"/>
</dbReference>
<dbReference type="EMBL" id="FBWK01000019">
    <property type="protein sequence ID" value="CUX21996.1"/>
    <property type="molecule type" value="Genomic_DNA"/>
</dbReference>
<dbReference type="InterPro" id="IPR000795">
    <property type="entry name" value="T_Tr_GTP-bd_dom"/>
</dbReference>
<evidence type="ECO:0000256" key="1">
    <source>
        <dbReference type="ARBA" id="ARBA00022741"/>
    </source>
</evidence>
<dbReference type="SUPFAM" id="SSF54980">
    <property type="entry name" value="EF-G C-terminal domain-like"/>
    <property type="match status" value="2"/>
</dbReference>
<evidence type="ECO:0000259" key="5">
    <source>
        <dbReference type="PROSITE" id="PS51722"/>
    </source>
</evidence>
<dbReference type="Pfam" id="PF14492">
    <property type="entry name" value="EFG_III"/>
    <property type="match status" value="1"/>
</dbReference>
<dbReference type="PRINTS" id="PR01037">
    <property type="entry name" value="TCRTETOQM"/>
</dbReference>
<name>A0A1S7PIS2_9HYPH</name>
<dbReference type="GO" id="GO:0003924">
    <property type="term" value="F:GTPase activity"/>
    <property type="evidence" value="ECO:0007669"/>
    <property type="project" value="InterPro"/>
</dbReference>
<dbReference type="Proteomes" id="UP000191988">
    <property type="component" value="Unassembled WGS sequence"/>
</dbReference>
<dbReference type="InterPro" id="IPR035647">
    <property type="entry name" value="EFG_III/V"/>
</dbReference>
<dbReference type="STRING" id="1183432.AGR3A_Cc260124"/>
<dbReference type="NCBIfam" id="TIGR00231">
    <property type="entry name" value="small_GTP"/>
    <property type="match status" value="1"/>
</dbReference>
<dbReference type="CDD" id="cd01684">
    <property type="entry name" value="Tet_like_IV"/>
    <property type="match status" value="1"/>
</dbReference>
<feature type="region of interest" description="Disordered" evidence="4">
    <location>
        <begin position="617"/>
        <end position="636"/>
    </location>
</feature>
<dbReference type="InterPro" id="IPR009000">
    <property type="entry name" value="Transl_B-barrel_sf"/>
</dbReference>
<dbReference type="GO" id="GO:0032790">
    <property type="term" value="P:ribosome disassembly"/>
    <property type="evidence" value="ECO:0007669"/>
    <property type="project" value="TreeGrafter"/>
</dbReference>
<dbReference type="Pfam" id="PF00009">
    <property type="entry name" value="GTP_EFTU"/>
    <property type="match status" value="1"/>
</dbReference>
<gene>
    <name evidence="6" type="primary">otrA</name>
    <name evidence="6" type="ORF">AGR3A_Cc260124</name>
</gene>
<dbReference type="InterPro" id="IPR041095">
    <property type="entry name" value="EFG_II"/>
</dbReference>
<dbReference type="RefSeq" id="WP_046800259.1">
    <property type="nucleotide sequence ID" value="NZ_LT009723.1"/>
</dbReference>
<dbReference type="PRINTS" id="PR00315">
    <property type="entry name" value="ELONGATNFCT"/>
</dbReference>
<evidence type="ECO:0000313" key="6">
    <source>
        <dbReference type="EMBL" id="CUX21996.1"/>
    </source>
</evidence>
<dbReference type="GO" id="GO:0005525">
    <property type="term" value="F:GTP binding"/>
    <property type="evidence" value="ECO:0007669"/>
    <property type="project" value="UniProtKB-KW"/>
</dbReference>
<reference evidence="7" key="1">
    <citation type="submission" date="2016-01" db="EMBL/GenBank/DDBJ databases">
        <authorList>
            <person name="Regsiter A."/>
            <person name="william w."/>
        </authorList>
    </citation>
    <scope>NUCLEOTIDE SEQUENCE [LARGE SCALE GENOMIC DNA]</scope>
    <source>
        <strain evidence="7">CFBP 6623</strain>
    </source>
</reference>
<accession>A0A1S7PIS2</accession>
<keyword evidence="3" id="KW-0342">GTP-binding</keyword>
<dbReference type="InterPro" id="IPR005225">
    <property type="entry name" value="Small_GTP-bd"/>
</dbReference>
<dbReference type="InterPro" id="IPR020568">
    <property type="entry name" value="Ribosomal_Su5_D2-typ_SF"/>
</dbReference>
<proteinExistence type="predicted"/>
<sequence length="649" mass="70250">MRTLNLGILAHVDAGKTSLTERLLFETGVIDRLGSVDTGNTQTDSLELERQRGITIRAAVVSFNIGDTIVNLLDTPGHPDFIAEVDRVLGLLDAAAVVVSAVEGVQAQTRVLIRALQRLSVPFLFFINKVDRPGARYEDVLKDLADQLKVRPIPMSTIAGAGGKLVSVAAADATCEPFFSVLCEILAENDDELLRDYLLTSGDIEPEKLMLSLSHQTARGLVHPAFAGAAMTGAGLPALISAISEMLPGRHPDPEGEISGRIFKIERGWGGEKLSYLHLSSGTVQLRQYLPLPQGPERITGIHLFEGGRVYHSNSLIAGQIARVSGLASARIGDRVGVDAIMDSAHHFASPTLETRVLVRRRSDRAALWLALNQLAEQDPLIGLRRTEETNEVFVSLYGEVQKEIIQSELSTGFGIDAEFEDSTVICVERLAGSGQALQTIFKAPNPFLATIGLRIEPRSRGTGNSFALEVDGGQMPASFYRAVEETVFETLRQGISGWQVTDCHVAITAAQQSSPSSTAADFRQLTPWVLAMALRQAQTFVCEPIDHFKLEIPATNVTAIMTLLTKSGGSTRNSIISGGVATLEGTISSAAVQSVQQRLPGLTSGMGTMETCFSHYERTNNPPPPRQRSGADPFNEREYLLRLHRNAE</sequence>
<dbReference type="Gene3D" id="3.40.50.300">
    <property type="entry name" value="P-loop containing nucleotide triphosphate hydrolases"/>
    <property type="match status" value="1"/>
</dbReference>
<dbReference type="PROSITE" id="PS00301">
    <property type="entry name" value="G_TR_1"/>
    <property type="match status" value="1"/>
</dbReference>
<dbReference type="InterPro" id="IPR031157">
    <property type="entry name" value="G_TR_CS"/>
</dbReference>
<dbReference type="GO" id="GO:0006412">
    <property type="term" value="P:translation"/>
    <property type="evidence" value="ECO:0007669"/>
    <property type="project" value="UniProtKB-KW"/>
</dbReference>
<dbReference type="InterPro" id="IPR000640">
    <property type="entry name" value="EFG_V-like"/>
</dbReference>
<dbReference type="SUPFAM" id="SSF50447">
    <property type="entry name" value="Translation proteins"/>
    <property type="match status" value="1"/>
</dbReference>
<keyword evidence="2" id="KW-0648">Protein biosynthesis</keyword>
<dbReference type="Pfam" id="PF00679">
    <property type="entry name" value="EFG_C"/>
    <property type="match status" value="1"/>
</dbReference>
<feature type="domain" description="Tr-type G" evidence="5">
    <location>
        <begin position="1"/>
        <end position="255"/>
    </location>
</feature>
<dbReference type="Gene3D" id="2.40.30.10">
    <property type="entry name" value="Translation factors"/>
    <property type="match status" value="1"/>
</dbReference>
<evidence type="ECO:0000256" key="3">
    <source>
        <dbReference type="ARBA" id="ARBA00023134"/>
    </source>
</evidence>
<dbReference type="Gene3D" id="3.30.70.870">
    <property type="entry name" value="Elongation Factor G (Translational Gtpase), domain 3"/>
    <property type="match status" value="1"/>
</dbReference>
<dbReference type="InterPro" id="IPR005517">
    <property type="entry name" value="Transl_elong_EFG/EF2_IV"/>
</dbReference>
<dbReference type="PANTHER" id="PTHR43261">
    <property type="entry name" value="TRANSLATION ELONGATION FACTOR G-RELATED"/>
    <property type="match status" value="1"/>
</dbReference>
<keyword evidence="7" id="KW-1185">Reference proteome</keyword>
<dbReference type="SMART" id="SM00889">
    <property type="entry name" value="EFG_IV"/>
    <property type="match status" value="1"/>
</dbReference>
<dbReference type="SUPFAM" id="SSF52540">
    <property type="entry name" value="P-loop containing nucleoside triphosphate hydrolases"/>
    <property type="match status" value="1"/>
</dbReference>
<dbReference type="GO" id="GO:0097216">
    <property type="term" value="F:guanosine tetraphosphate binding"/>
    <property type="evidence" value="ECO:0007669"/>
    <property type="project" value="UniProtKB-ARBA"/>
</dbReference>
<evidence type="ECO:0000256" key="2">
    <source>
        <dbReference type="ARBA" id="ARBA00022917"/>
    </source>
</evidence>
<organism evidence="6 7">
    <name type="scientific">Agrobacterium tomkonis CFBP 6623</name>
    <dbReference type="NCBI Taxonomy" id="1183432"/>
    <lineage>
        <taxon>Bacteria</taxon>
        <taxon>Pseudomonadati</taxon>
        <taxon>Pseudomonadota</taxon>
        <taxon>Alphaproteobacteria</taxon>
        <taxon>Hyphomicrobiales</taxon>
        <taxon>Rhizobiaceae</taxon>
        <taxon>Rhizobium/Agrobacterium group</taxon>
        <taxon>Agrobacterium</taxon>
        <taxon>Agrobacterium tumefaciens complex</taxon>
    </lineage>
</organism>
<dbReference type="PROSITE" id="PS51722">
    <property type="entry name" value="G_TR_2"/>
    <property type="match status" value="1"/>
</dbReference>
<evidence type="ECO:0000256" key="4">
    <source>
        <dbReference type="SAM" id="MobiDB-lite"/>
    </source>
</evidence>
<dbReference type="InterPro" id="IPR014721">
    <property type="entry name" value="Ribsml_uS5_D2-typ_fold_subgr"/>
</dbReference>
<dbReference type="AlphaFoldDB" id="A0A1S7PIS2"/>
<evidence type="ECO:0000313" key="7">
    <source>
        <dbReference type="Proteomes" id="UP000191988"/>
    </source>
</evidence>
<dbReference type="Gene3D" id="3.30.230.10">
    <property type="match status" value="1"/>
</dbReference>
<protein>
    <submittedName>
        <fullName evidence="6">Oxytetracycline resistance protein</fullName>
    </submittedName>
</protein>
<dbReference type="InterPro" id="IPR027417">
    <property type="entry name" value="P-loop_NTPase"/>
</dbReference>